<protein>
    <submittedName>
        <fullName evidence="1">Creatine kinase S-type, mitochondrial</fullName>
    </submittedName>
</protein>
<organism evidence="1 2">
    <name type="scientific">Perkinsus olseni</name>
    <name type="common">Perkinsus atlanticus</name>
    <dbReference type="NCBI Taxonomy" id="32597"/>
    <lineage>
        <taxon>Eukaryota</taxon>
        <taxon>Sar</taxon>
        <taxon>Alveolata</taxon>
        <taxon>Perkinsozoa</taxon>
        <taxon>Perkinsea</taxon>
        <taxon>Perkinsida</taxon>
        <taxon>Perkinsidae</taxon>
        <taxon>Perkinsus</taxon>
    </lineage>
</organism>
<dbReference type="Proteomes" id="UP000574390">
    <property type="component" value="Unassembled WGS sequence"/>
</dbReference>
<dbReference type="EMBL" id="JABANM010022787">
    <property type="protein sequence ID" value="KAF4719000.1"/>
    <property type="molecule type" value="Genomic_DNA"/>
</dbReference>
<accession>A0A7J6RH53</accession>
<feature type="non-terminal residue" evidence="1">
    <location>
        <position position="1"/>
    </location>
</feature>
<dbReference type="InterPro" id="IPR036802">
    <property type="entry name" value="ATP-guanido_PTrfase_N_sf"/>
</dbReference>
<evidence type="ECO:0000313" key="1">
    <source>
        <dbReference type="EMBL" id="KAF4719000.1"/>
    </source>
</evidence>
<keyword evidence="1" id="KW-0808">Transferase</keyword>
<proteinExistence type="predicted"/>
<keyword evidence="1" id="KW-0418">Kinase</keyword>
<dbReference type="GO" id="GO:0016301">
    <property type="term" value="F:kinase activity"/>
    <property type="evidence" value="ECO:0007669"/>
    <property type="project" value="UniProtKB-KW"/>
</dbReference>
<reference evidence="1 2" key="1">
    <citation type="submission" date="2020-04" db="EMBL/GenBank/DDBJ databases">
        <title>Perkinsus olseni comparative genomics.</title>
        <authorList>
            <person name="Bogema D.R."/>
        </authorList>
    </citation>
    <scope>NUCLEOTIDE SEQUENCE [LARGE SCALE GENOMIC DNA]</scope>
    <source>
        <strain evidence="1">ATCC PRA-205</strain>
    </source>
</reference>
<evidence type="ECO:0000313" key="2">
    <source>
        <dbReference type="Proteomes" id="UP000574390"/>
    </source>
</evidence>
<comment type="caution">
    <text evidence="1">The sequence shown here is derived from an EMBL/GenBank/DDBJ whole genome shotgun (WGS) entry which is preliminary data.</text>
</comment>
<dbReference type="Gene3D" id="1.10.135.10">
    <property type="entry name" value="ATP:guanido phosphotransferase, N-terminal domain"/>
    <property type="match status" value="1"/>
</dbReference>
<name>A0A7J6RH53_PEROL</name>
<gene>
    <name evidence="1" type="primary">CKMT2_7</name>
    <name evidence="1" type="ORF">FOZ62_024679</name>
</gene>
<sequence>MATSKRTSAVVGLCLGRAADYKAGGDLDMVCPSSALPVKRSKALSCLMGPLLPPMSSIAHEPRFVIANTTPLQTMASYPPSGLAPTVDHLPEWIKLGLGDKEYMCDEKKATFDADNLPEKLPDLSKHSSYMAELMCEKPELYDQLKGKTTKNGEHPARLVS</sequence>
<dbReference type="AlphaFoldDB" id="A0A7J6RH53"/>